<protein>
    <submittedName>
        <fullName evidence="2">Uncharacterized protein</fullName>
    </submittedName>
</protein>
<keyword evidence="3" id="KW-1185">Reference proteome</keyword>
<dbReference type="EMBL" id="KV607134">
    <property type="protein sequence ID" value="OPL20475.1"/>
    <property type="molecule type" value="Genomic_DNA"/>
</dbReference>
<evidence type="ECO:0000313" key="2">
    <source>
        <dbReference type="EMBL" id="OPL20475.1"/>
    </source>
</evidence>
<feature type="non-terminal residue" evidence="2">
    <location>
        <position position="1"/>
    </location>
</feature>
<dbReference type="AlphaFoldDB" id="A0A3R5UBQ5"/>
<feature type="compositionally biased region" description="Polar residues" evidence="1">
    <location>
        <begin position="67"/>
        <end position="76"/>
    </location>
</feature>
<gene>
    <name evidence="2" type="ORF">AM593_03655</name>
</gene>
<evidence type="ECO:0000256" key="1">
    <source>
        <dbReference type="SAM" id="MobiDB-lite"/>
    </source>
</evidence>
<sequence length="250" mass="28209">MKSEDEASNENEVMLISDNTDSETDKCSKIKSKNCTQSNSNLNVSDQCMEISDSDSEKLNSNNSNSQEGSQLTNMESKPKLSKDIENVLMVDEMTSSDIKPLKTVDRPQLGKGLSQDGTDIVDLFCKEEDGNIFSSDATEPNLKWMILRICNFLMEQWDKENYNPDGSLMKEMEEILPRIDNESSLLTTSPTAQACIIAFRLGIMSVMCMILRRPVGSAVMIHMCLEQLKQIDIFDDLKDHYTIHANKKK</sequence>
<accession>A0A3R5UBQ5</accession>
<feature type="compositionally biased region" description="Polar residues" evidence="1">
    <location>
        <begin position="33"/>
        <end position="46"/>
    </location>
</feature>
<evidence type="ECO:0000313" key="3">
    <source>
        <dbReference type="Proteomes" id="UP000266721"/>
    </source>
</evidence>
<feature type="region of interest" description="Disordered" evidence="1">
    <location>
        <begin position="1"/>
        <end position="81"/>
    </location>
</feature>
<organism evidence="2 3">
    <name type="scientific">Mytilus galloprovincialis</name>
    <name type="common">Mediterranean mussel</name>
    <dbReference type="NCBI Taxonomy" id="29158"/>
    <lineage>
        <taxon>Eukaryota</taxon>
        <taxon>Metazoa</taxon>
        <taxon>Spiralia</taxon>
        <taxon>Lophotrochozoa</taxon>
        <taxon>Mollusca</taxon>
        <taxon>Bivalvia</taxon>
        <taxon>Autobranchia</taxon>
        <taxon>Pteriomorphia</taxon>
        <taxon>Mytilida</taxon>
        <taxon>Mytiloidea</taxon>
        <taxon>Mytilidae</taxon>
        <taxon>Mytilinae</taxon>
        <taxon>Mytilus</taxon>
    </lineage>
</organism>
<proteinExistence type="predicted"/>
<dbReference type="Proteomes" id="UP000266721">
    <property type="component" value="Unassembled WGS sequence"/>
</dbReference>
<reference evidence="2 3" key="1">
    <citation type="journal article" date="2016" name="PLoS ONE">
        <title>A First Insight into the Genome of the Filter-Feeder Mussel Mytilus galloprovincialis.</title>
        <authorList>
            <person name="Murgarella M."/>
            <person name="Puiu D."/>
            <person name="Novoa B."/>
            <person name="Figueras A."/>
            <person name="Posada D."/>
            <person name="Canchaya C."/>
        </authorList>
    </citation>
    <scope>NUCLEOTIDE SEQUENCE [LARGE SCALE GENOMIC DNA]</scope>
    <source>
        <tissue evidence="2">Muscle</tissue>
    </source>
</reference>
<name>A0A3R5UBQ5_MYTGA</name>